<dbReference type="GO" id="GO:0008170">
    <property type="term" value="F:N-methyltransferase activity"/>
    <property type="evidence" value="ECO:0007669"/>
    <property type="project" value="InterPro"/>
</dbReference>
<evidence type="ECO:0000256" key="2">
    <source>
        <dbReference type="ARBA" id="ARBA00012185"/>
    </source>
</evidence>
<evidence type="ECO:0000256" key="8">
    <source>
        <dbReference type="ARBA" id="ARBA00049120"/>
    </source>
</evidence>
<evidence type="ECO:0000259" key="9">
    <source>
        <dbReference type="Pfam" id="PF01170"/>
    </source>
</evidence>
<dbReference type="PROSITE" id="PS00093">
    <property type="entry name" value="N4_MTASE"/>
    <property type="match status" value="1"/>
</dbReference>
<comment type="similarity">
    <text evidence="1">Belongs to the N(4)/N(6)-methyltransferase family. N(4) subfamily.</text>
</comment>
<proteinExistence type="inferred from homology"/>
<dbReference type="SUPFAM" id="SSF53335">
    <property type="entry name" value="S-adenosyl-L-methionine-dependent methyltransferases"/>
    <property type="match status" value="3"/>
</dbReference>
<dbReference type="GO" id="GO:0003677">
    <property type="term" value="F:DNA binding"/>
    <property type="evidence" value="ECO:0007669"/>
    <property type="project" value="UniProtKB-KW"/>
</dbReference>
<dbReference type="GO" id="GO:0009307">
    <property type="term" value="P:DNA restriction-modification system"/>
    <property type="evidence" value="ECO:0007669"/>
    <property type="project" value="UniProtKB-KW"/>
</dbReference>
<keyword evidence="5" id="KW-0949">S-adenosyl-L-methionine</keyword>
<keyword evidence="4" id="KW-0808">Transferase</keyword>
<dbReference type="GO" id="GO:0015667">
    <property type="term" value="F:site-specific DNA-methyltransferase (cytosine-N4-specific) activity"/>
    <property type="evidence" value="ECO:0007669"/>
    <property type="project" value="UniProtKB-EC"/>
</dbReference>
<keyword evidence="3 11" id="KW-0489">Methyltransferase</keyword>
<dbReference type="InterPro" id="IPR000241">
    <property type="entry name" value="RlmKL-like_Mtase"/>
</dbReference>
<keyword evidence="7" id="KW-0238">DNA-binding</keyword>
<dbReference type="InterPro" id="IPR002941">
    <property type="entry name" value="DNA_methylase_N4/N6"/>
</dbReference>
<organism evidence="11 12">
    <name type="scientific">Providencia rettgeri</name>
    <dbReference type="NCBI Taxonomy" id="587"/>
    <lineage>
        <taxon>Bacteria</taxon>
        <taxon>Pseudomonadati</taxon>
        <taxon>Pseudomonadota</taxon>
        <taxon>Gammaproteobacteria</taxon>
        <taxon>Enterobacterales</taxon>
        <taxon>Morganellaceae</taxon>
        <taxon>Providencia</taxon>
    </lineage>
</organism>
<evidence type="ECO:0000256" key="1">
    <source>
        <dbReference type="ARBA" id="ARBA00010203"/>
    </source>
</evidence>
<dbReference type="GO" id="GO:0032259">
    <property type="term" value="P:methylation"/>
    <property type="evidence" value="ECO:0007669"/>
    <property type="project" value="UniProtKB-KW"/>
</dbReference>
<keyword evidence="6" id="KW-0680">Restriction system</keyword>
<gene>
    <name evidence="11" type="ORF">KOF27_05390</name>
</gene>
<evidence type="ECO:0000313" key="11">
    <source>
        <dbReference type="EMBL" id="QWQ21772.2"/>
    </source>
</evidence>
<dbReference type="Gene3D" id="3.40.50.150">
    <property type="entry name" value="Vaccinia Virus protein VP39"/>
    <property type="match status" value="2"/>
</dbReference>
<evidence type="ECO:0000256" key="3">
    <source>
        <dbReference type="ARBA" id="ARBA00022603"/>
    </source>
</evidence>
<protein>
    <recommendedName>
        <fullName evidence="2">site-specific DNA-methyltransferase (cytosine-N(4)-specific)</fullName>
        <ecNumber evidence="2">2.1.1.113</ecNumber>
    </recommendedName>
</protein>
<feature type="domain" description="Ribosomal RNA large subunit methyltransferase K/L-like methyltransferase" evidence="9">
    <location>
        <begin position="187"/>
        <end position="247"/>
    </location>
</feature>
<evidence type="ECO:0000256" key="4">
    <source>
        <dbReference type="ARBA" id="ARBA00022679"/>
    </source>
</evidence>
<evidence type="ECO:0000259" key="10">
    <source>
        <dbReference type="Pfam" id="PF01555"/>
    </source>
</evidence>
<accession>A0AAJ4TJC9</accession>
<dbReference type="EMBL" id="CP076405">
    <property type="protein sequence ID" value="QWQ21772.2"/>
    <property type="molecule type" value="Genomic_DNA"/>
</dbReference>
<dbReference type="AlphaFoldDB" id="A0AAJ4TJC9"/>
<dbReference type="InterPro" id="IPR029063">
    <property type="entry name" value="SAM-dependent_MTases_sf"/>
</dbReference>
<evidence type="ECO:0000256" key="5">
    <source>
        <dbReference type="ARBA" id="ARBA00022691"/>
    </source>
</evidence>
<name>A0AAJ4TJC9_PRORE</name>
<dbReference type="Pfam" id="PF01170">
    <property type="entry name" value="UPF0020"/>
    <property type="match status" value="1"/>
</dbReference>
<comment type="catalytic activity">
    <reaction evidence="8">
        <text>a 2'-deoxycytidine in DNA + S-adenosyl-L-methionine = an N(4)-methyl-2'-deoxycytidine in DNA + S-adenosyl-L-homocysteine + H(+)</text>
        <dbReference type="Rhea" id="RHEA:16857"/>
        <dbReference type="Rhea" id="RHEA-COMP:11369"/>
        <dbReference type="Rhea" id="RHEA-COMP:13674"/>
        <dbReference type="ChEBI" id="CHEBI:15378"/>
        <dbReference type="ChEBI" id="CHEBI:57856"/>
        <dbReference type="ChEBI" id="CHEBI:59789"/>
        <dbReference type="ChEBI" id="CHEBI:85452"/>
        <dbReference type="ChEBI" id="CHEBI:137933"/>
        <dbReference type="EC" id="2.1.1.113"/>
    </reaction>
</comment>
<sequence>MISGAKRGKNERKGLHSWHPYYAGYSESFVKSVLHVEKLECGSTVLDPWIGSGTTGIVCQKLGINCIGIDINPVMSYFAAAKSKSIITELQFDCREYLNKILDAFTHYSKYENSDISLFQQSKKYYDIICGIFSNEKDVEYINAIKAFFCSVLFVTIRKNFTIKTGSNPTWISKKSVSKSVQLDFVIEYKNNYEKMIHELKDNYSDNYGMSSYKVFNADSKKLPISNSSVDLIITSPPYLTRIDYAVSTRIELEVISGIDGYDLVRKQTMGTTTVPSIQDDISPLWGDICLDVLSRVSKHYSIASNSYYLKNKIRYFHDAYESLLEIYRVLSNGKSAYLVIQNSYYKEIEIPLYSIYCEMAKGIGFSKQEIVYEENVKVILGQINSRSSIYIKDKKYFEKVIKVTKWTTM</sequence>
<dbReference type="InterPro" id="IPR017985">
    <property type="entry name" value="MeTrfase_CN4_CS"/>
</dbReference>
<evidence type="ECO:0000313" key="12">
    <source>
        <dbReference type="Proteomes" id="UP000682358"/>
    </source>
</evidence>
<dbReference type="EC" id="2.1.1.113" evidence="2"/>
<dbReference type="Proteomes" id="UP000682358">
    <property type="component" value="Chromosome"/>
</dbReference>
<feature type="domain" description="DNA methylase N-4/N-6" evidence="10">
    <location>
        <begin position="42"/>
        <end position="74"/>
    </location>
</feature>
<evidence type="ECO:0000256" key="7">
    <source>
        <dbReference type="ARBA" id="ARBA00023125"/>
    </source>
</evidence>
<evidence type="ECO:0000256" key="6">
    <source>
        <dbReference type="ARBA" id="ARBA00022747"/>
    </source>
</evidence>
<dbReference type="Pfam" id="PF01555">
    <property type="entry name" value="N6_N4_Mtase"/>
    <property type="match status" value="1"/>
</dbReference>
<reference evidence="11" key="1">
    <citation type="submission" date="2021-06" db="EMBL/GenBank/DDBJ databases">
        <title>Emergence of genetically related NDM-1-producing Providencia rettgeri strains in Argentina.</title>
        <authorList>
            <person name="Pasteran F."/>
            <person name="Meo A."/>
            <person name="Gomez S."/>
            <person name="Derdoy L."/>
            <person name="Albronoz E."/>
            <person name="Faccone D."/>
            <person name="Guerriero L."/>
            <person name="Archuby D."/>
            <person name="Tarzia A."/>
            <person name="Lopez M."/>
            <person name="Corso A."/>
        </authorList>
    </citation>
    <scope>NUCLEOTIDE SEQUENCE</scope>
    <source>
        <strain evidence="11">PreM15628</strain>
    </source>
</reference>